<protein>
    <recommendedName>
        <fullName evidence="6">F-box domain-containing protein</fullName>
    </recommendedName>
</protein>
<evidence type="ECO:0008006" key="6">
    <source>
        <dbReference type="Google" id="ProtNLM"/>
    </source>
</evidence>
<evidence type="ECO:0000259" key="2">
    <source>
        <dbReference type="Pfam" id="PF00646"/>
    </source>
</evidence>
<evidence type="ECO:0000259" key="3">
    <source>
        <dbReference type="Pfam" id="PF24758"/>
    </source>
</evidence>
<sequence>MDPEPSAVPAGGDGGDRLSRLGDGALGHILSFLPAEEAARAAALSRRWRHVFAAVHTVSFKKSTRPVPHDDDDDDESHSSGSSDDEDSFSSSSDEENPTSLLPAGAARAFVDAVSAALHGRHRGAHAASAPLRALRLEFPSSNAAAYAAAIDGWLHYAIHHAGDELHLDLCLDQTSTTCGRPYLLRRRDGSVPVRRTPEPCEASYYTLPRSLFRCASLRSLHLVSCRLDDPPAAATTIALPSLGTLHLTRVSHATGAVRRLVAGCPRLADLTLEACSNVTELSIISGARLSRLVLRCCHDLTAVVAADLSELRCFEYSGAGPGLSFQTVHVPRRISSCTINFCGEEATTGPTDLASLRGILKTFASVTDLHIKSARLGSGLGHGDNLSAALELPWFPELRNLELTGMLPEYDVATVAAVARILERTPSLKTLSLFFMPEPETPDYACYHEEQLRAAHKLRYNGRMTCDVPEGAASLRGARCSFRPN</sequence>
<organism evidence="4 5">
    <name type="scientific">Digitaria exilis</name>
    <dbReference type="NCBI Taxonomy" id="1010633"/>
    <lineage>
        <taxon>Eukaryota</taxon>
        <taxon>Viridiplantae</taxon>
        <taxon>Streptophyta</taxon>
        <taxon>Embryophyta</taxon>
        <taxon>Tracheophyta</taxon>
        <taxon>Spermatophyta</taxon>
        <taxon>Magnoliopsida</taxon>
        <taxon>Liliopsida</taxon>
        <taxon>Poales</taxon>
        <taxon>Poaceae</taxon>
        <taxon>PACMAD clade</taxon>
        <taxon>Panicoideae</taxon>
        <taxon>Panicodae</taxon>
        <taxon>Paniceae</taxon>
        <taxon>Anthephorinae</taxon>
        <taxon>Digitaria</taxon>
    </lineage>
</organism>
<comment type="caution">
    <text evidence="4">The sequence shown here is derived from an EMBL/GenBank/DDBJ whole genome shotgun (WGS) entry which is preliminary data.</text>
</comment>
<accession>A0A835B149</accession>
<keyword evidence="5" id="KW-1185">Reference proteome</keyword>
<dbReference type="OrthoDB" id="695856at2759"/>
<dbReference type="PANTHER" id="PTHR34145">
    <property type="entry name" value="OS02G0105600 PROTEIN"/>
    <property type="match status" value="1"/>
</dbReference>
<dbReference type="InterPro" id="IPR032675">
    <property type="entry name" value="LRR_dom_sf"/>
</dbReference>
<dbReference type="Gene3D" id="3.80.10.10">
    <property type="entry name" value="Ribonuclease Inhibitor"/>
    <property type="match status" value="1"/>
</dbReference>
<dbReference type="Pfam" id="PF00646">
    <property type="entry name" value="F-box"/>
    <property type="match status" value="1"/>
</dbReference>
<gene>
    <name evidence="4" type="ORF">HU200_044576</name>
</gene>
<dbReference type="InterPro" id="IPR001810">
    <property type="entry name" value="F-box_dom"/>
</dbReference>
<dbReference type="InterPro" id="IPR036047">
    <property type="entry name" value="F-box-like_dom_sf"/>
</dbReference>
<dbReference type="InterPro" id="IPR053772">
    <property type="entry name" value="At1g61320/At1g61330-like"/>
</dbReference>
<evidence type="ECO:0000256" key="1">
    <source>
        <dbReference type="SAM" id="MobiDB-lite"/>
    </source>
</evidence>
<dbReference type="EMBL" id="JACEFO010002102">
    <property type="protein sequence ID" value="KAF8683648.1"/>
    <property type="molecule type" value="Genomic_DNA"/>
</dbReference>
<feature type="domain" description="F-box" evidence="2">
    <location>
        <begin position="18"/>
        <end position="52"/>
    </location>
</feature>
<dbReference type="AlphaFoldDB" id="A0A835B149"/>
<dbReference type="Pfam" id="PF24758">
    <property type="entry name" value="LRR_At5g56370"/>
    <property type="match status" value="1"/>
</dbReference>
<dbReference type="InterPro" id="IPR055411">
    <property type="entry name" value="LRR_FXL15/At3g58940/PEG3-like"/>
</dbReference>
<dbReference type="SUPFAM" id="SSF52047">
    <property type="entry name" value="RNI-like"/>
    <property type="match status" value="1"/>
</dbReference>
<feature type="domain" description="F-box/LRR-repeat protein 15/At3g58940/PEG3-like LRR" evidence="3">
    <location>
        <begin position="206"/>
        <end position="317"/>
    </location>
</feature>
<dbReference type="Proteomes" id="UP000636709">
    <property type="component" value="Unassembled WGS sequence"/>
</dbReference>
<dbReference type="PANTHER" id="PTHR34145:SF28">
    <property type="entry name" value="F-BOX DOMAIN-CONTAINING PROTEIN"/>
    <property type="match status" value="1"/>
</dbReference>
<reference evidence="4" key="1">
    <citation type="submission" date="2020-07" db="EMBL/GenBank/DDBJ databases">
        <title>Genome sequence and genetic diversity analysis of an under-domesticated orphan crop, white fonio (Digitaria exilis).</title>
        <authorList>
            <person name="Bennetzen J.L."/>
            <person name="Chen S."/>
            <person name="Ma X."/>
            <person name="Wang X."/>
            <person name="Yssel A.E.J."/>
            <person name="Chaluvadi S.R."/>
            <person name="Johnson M."/>
            <person name="Gangashetty P."/>
            <person name="Hamidou F."/>
            <person name="Sanogo M.D."/>
            <person name="Zwaenepoel A."/>
            <person name="Wallace J."/>
            <person name="Van De Peer Y."/>
            <person name="Van Deynze A."/>
        </authorList>
    </citation>
    <scope>NUCLEOTIDE SEQUENCE</scope>
    <source>
        <tissue evidence="4">Leaves</tissue>
    </source>
</reference>
<evidence type="ECO:0000313" key="4">
    <source>
        <dbReference type="EMBL" id="KAF8683648.1"/>
    </source>
</evidence>
<name>A0A835B149_9POAL</name>
<evidence type="ECO:0000313" key="5">
    <source>
        <dbReference type="Proteomes" id="UP000636709"/>
    </source>
</evidence>
<feature type="region of interest" description="Disordered" evidence="1">
    <location>
        <begin position="63"/>
        <end position="100"/>
    </location>
</feature>
<proteinExistence type="predicted"/>
<feature type="compositionally biased region" description="Acidic residues" evidence="1">
    <location>
        <begin position="83"/>
        <end position="97"/>
    </location>
</feature>
<dbReference type="SUPFAM" id="SSF81383">
    <property type="entry name" value="F-box domain"/>
    <property type="match status" value="1"/>
</dbReference>